<accession>A0A8J3J320</accession>
<dbReference type="AlphaFoldDB" id="A0A8J3J320"/>
<protein>
    <submittedName>
        <fullName evidence="1">Uncharacterized protein</fullName>
    </submittedName>
</protein>
<name>A0A8J3J320_9CHLR</name>
<dbReference type="RefSeq" id="WP_220211229.1">
    <property type="nucleotide sequence ID" value="NZ_BNJK01000003.1"/>
</dbReference>
<reference evidence="1" key="1">
    <citation type="submission" date="2020-10" db="EMBL/GenBank/DDBJ databases">
        <title>Taxonomic study of unclassified bacteria belonging to the class Ktedonobacteria.</title>
        <authorList>
            <person name="Yabe S."/>
            <person name="Wang C.M."/>
            <person name="Zheng Y."/>
            <person name="Sakai Y."/>
            <person name="Cavaletti L."/>
            <person name="Monciardini P."/>
            <person name="Donadio S."/>
        </authorList>
    </citation>
    <scope>NUCLEOTIDE SEQUENCE</scope>
    <source>
        <strain evidence="1">ID150040</strain>
    </source>
</reference>
<evidence type="ECO:0000313" key="1">
    <source>
        <dbReference type="EMBL" id="GHP00637.1"/>
    </source>
</evidence>
<gene>
    <name evidence="1" type="ORF">KSF_106840</name>
</gene>
<sequence>MTEETFRVLHEYVKRTTPAANLIQASVSNGELSGGGMTPGAIYARVEHLGAVQGFKGKLTVEACYAYHDPSITVPKPCKRTLTKAVEPQRPQQCEHVPPSLASPTMSLERLMEGLSHLEERLGALVYIQQGGNITPHLESVCMQLDAECETLEVELASLRQVVKVLPLHFMLLRLFPQREALLSESLLLRLEVCATTNLSEAFLAALLRSTAEEHAYRACARLVAQELGEDVVERLADLLRGVVVYAGMHTQRQIDALRASSKTTIG</sequence>
<dbReference type="EMBL" id="BNJK01000003">
    <property type="protein sequence ID" value="GHP00637.1"/>
    <property type="molecule type" value="Genomic_DNA"/>
</dbReference>
<keyword evidence="2" id="KW-1185">Reference proteome</keyword>
<evidence type="ECO:0000313" key="2">
    <source>
        <dbReference type="Proteomes" id="UP000597444"/>
    </source>
</evidence>
<organism evidence="1 2">
    <name type="scientific">Reticulibacter mediterranei</name>
    <dbReference type="NCBI Taxonomy" id="2778369"/>
    <lineage>
        <taxon>Bacteria</taxon>
        <taxon>Bacillati</taxon>
        <taxon>Chloroflexota</taxon>
        <taxon>Ktedonobacteria</taxon>
        <taxon>Ktedonobacterales</taxon>
        <taxon>Reticulibacteraceae</taxon>
        <taxon>Reticulibacter</taxon>
    </lineage>
</organism>
<dbReference type="Proteomes" id="UP000597444">
    <property type="component" value="Unassembled WGS sequence"/>
</dbReference>
<proteinExistence type="predicted"/>
<comment type="caution">
    <text evidence="1">The sequence shown here is derived from an EMBL/GenBank/DDBJ whole genome shotgun (WGS) entry which is preliminary data.</text>
</comment>